<dbReference type="EMBL" id="JAFCLK010000008">
    <property type="protein sequence ID" value="MBR1136077.1"/>
    <property type="molecule type" value="Genomic_DNA"/>
</dbReference>
<evidence type="ECO:0000313" key="4">
    <source>
        <dbReference type="EMBL" id="MBR1136077.1"/>
    </source>
</evidence>
<evidence type="ECO:0000256" key="2">
    <source>
        <dbReference type="SAM" id="Phobius"/>
    </source>
</evidence>
<name>A0ABS5G444_9BRAD</name>
<evidence type="ECO:0000256" key="1">
    <source>
        <dbReference type="SAM" id="MobiDB-lite"/>
    </source>
</evidence>
<proteinExistence type="predicted"/>
<dbReference type="Pfam" id="PF01476">
    <property type="entry name" value="LysM"/>
    <property type="match status" value="1"/>
</dbReference>
<feature type="region of interest" description="Disordered" evidence="1">
    <location>
        <begin position="43"/>
        <end position="79"/>
    </location>
</feature>
<dbReference type="Proteomes" id="UP001314635">
    <property type="component" value="Unassembled WGS sequence"/>
</dbReference>
<dbReference type="RefSeq" id="WP_172236455.1">
    <property type="nucleotide sequence ID" value="NZ_JABFDP010000009.1"/>
</dbReference>
<feature type="domain" description="LysM" evidence="3">
    <location>
        <begin position="352"/>
        <end position="401"/>
    </location>
</feature>
<comment type="caution">
    <text evidence="4">The sequence shown here is derived from an EMBL/GenBank/DDBJ whole genome shotgun (WGS) entry which is preliminary data.</text>
</comment>
<keyword evidence="2" id="KW-1133">Transmembrane helix</keyword>
<feature type="region of interest" description="Disordered" evidence="1">
    <location>
        <begin position="284"/>
        <end position="322"/>
    </location>
</feature>
<keyword evidence="2" id="KW-0472">Membrane</keyword>
<keyword evidence="5" id="KW-1185">Reference proteome</keyword>
<dbReference type="SMART" id="SM00257">
    <property type="entry name" value="LysM"/>
    <property type="match status" value="1"/>
</dbReference>
<dbReference type="Gene3D" id="3.10.350.10">
    <property type="entry name" value="LysM domain"/>
    <property type="match status" value="1"/>
</dbReference>
<keyword evidence="2" id="KW-0812">Transmembrane</keyword>
<evidence type="ECO:0000313" key="5">
    <source>
        <dbReference type="Proteomes" id="UP001314635"/>
    </source>
</evidence>
<dbReference type="InterPro" id="IPR018392">
    <property type="entry name" value="LysM"/>
</dbReference>
<feature type="compositionally biased region" description="Low complexity" evidence="1">
    <location>
        <begin position="46"/>
        <end position="55"/>
    </location>
</feature>
<protein>
    <submittedName>
        <fullName evidence="4">LysM peptidoglycan-binding domain-containing protein</fullName>
    </submittedName>
</protein>
<sequence>MIVSGKAVIRIVLGVVAVAVTAVALIFVFDPAINFDFPPSAREKTAAGAGAPAQSGSGGVAVQTPGAQDQDRAASPLAKMQQQAGGLADVLSPLVPQPSADSDLPAFDVVNVDPSGDAVVAGRATPGAAVELLRNGEVHDRTVADRSGQFAMVPRRLPAGTYDLTLRAKLADGRELSSKQSVAVIVEAGRQPATVALLAPGEPTRVLSKPSGSIPQALAVDAVDVEPSGILRVSGRARPGATVRLYLNDRLISSATAAADGRLNITIGKDVARASNDRIRLDEVDPKSGSVQARAEVPLSLPEDSTTASLPSAAGAAGKANGSPAAQRTALAAAGGSQDTVAHAGGGEPKMITVTVARGDSLWHISRRLLGGGTRYAVIYKANREQIRSPDLIYPGQVFLLPAKR</sequence>
<dbReference type="CDD" id="cd00118">
    <property type="entry name" value="LysM"/>
    <property type="match status" value="1"/>
</dbReference>
<dbReference type="PANTHER" id="PTHR34700:SF4">
    <property type="entry name" value="PHAGE-LIKE ELEMENT PBSX PROTEIN XKDP"/>
    <property type="match status" value="1"/>
</dbReference>
<organism evidence="4 5">
    <name type="scientific">Bradyrhizobium denitrificans</name>
    <dbReference type="NCBI Taxonomy" id="2734912"/>
    <lineage>
        <taxon>Bacteria</taxon>
        <taxon>Pseudomonadati</taxon>
        <taxon>Pseudomonadota</taxon>
        <taxon>Alphaproteobacteria</taxon>
        <taxon>Hyphomicrobiales</taxon>
        <taxon>Nitrobacteraceae</taxon>
        <taxon>Bradyrhizobium</taxon>
    </lineage>
</organism>
<dbReference type="InterPro" id="IPR052196">
    <property type="entry name" value="Bact_Kbp"/>
</dbReference>
<accession>A0ABS5G444</accession>
<dbReference type="InterPro" id="IPR036779">
    <property type="entry name" value="LysM_dom_sf"/>
</dbReference>
<dbReference type="PROSITE" id="PS51782">
    <property type="entry name" value="LYSM"/>
    <property type="match status" value="1"/>
</dbReference>
<gene>
    <name evidence="4" type="ORF">JQ619_09895</name>
</gene>
<evidence type="ECO:0000259" key="3">
    <source>
        <dbReference type="PROSITE" id="PS51782"/>
    </source>
</evidence>
<feature type="transmembrane region" description="Helical" evidence="2">
    <location>
        <begin position="7"/>
        <end position="29"/>
    </location>
</feature>
<dbReference type="PANTHER" id="PTHR34700">
    <property type="entry name" value="POTASSIUM BINDING PROTEIN KBP"/>
    <property type="match status" value="1"/>
</dbReference>
<dbReference type="SUPFAM" id="SSF54106">
    <property type="entry name" value="LysM domain"/>
    <property type="match status" value="1"/>
</dbReference>
<reference evidence="5" key="1">
    <citation type="journal article" date="2021" name="ISME J.">
        <title>Evolutionary origin and ecological implication of a unique nif island in free-living Bradyrhizobium lineages.</title>
        <authorList>
            <person name="Tao J."/>
        </authorList>
    </citation>
    <scope>NUCLEOTIDE SEQUENCE [LARGE SCALE GENOMIC DNA]</scope>
    <source>
        <strain evidence="5">SZCCT0094</strain>
    </source>
</reference>
<feature type="compositionally biased region" description="Low complexity" evidence="1">
    <location>
        <begin position="308"/>
        <end position="322"/>
    </location>
</feature>